<dbReference type="SMART" id="SM00501">
    <property type="entry name" value="BRIGHT"/>
    <property type="match status" value="1"/>
</dbReference>
<accession>D4D2B7</accession>
<name>D4D2B7_TRIVH</name>
<dbReference type="PANTHER" id="PTHR22970:SF14">
    <property type="entry name" value="AT-RICH INTERACTIVE DOMAIN-CONTAINING PROTEIN 2"/>
    <property type="match status" value="1"/>
</dbReference>
<evidence type="ECO:0000313" key="9">
    <source>
        <dbReference type="Proteomes" id="UP000008383"/>
    </source>
</evidence>
<evidence type="ECO:0000256" key="1">
    <source>
        <dbReference type="ARBA" id="ARBA00022853"/>
    </source>
</evidence>
<dbReference type="HOGENOM" id="CLU_008152_0_0_1"/>
<comment type="caution">
    <text evidence="8">The sequence shown here is derived from an EMBL/GenBank/DDBJ whole genome shotgun (WGS) entry which is preliminary data.</text>
</comment>
<dbReference type="InterPro" id="IPR052406">
    <property type="entry name" value="Chromatin_Remodeling_Comp"/>
</dbReference>
<dbReference type="InterPro" id="IPR003150">
    <property type="entry name" value="DNA-bd_RFX"/>
</dbReference>
<dbReference type="Gene3D" id="1.10.150.60">
    <property type="entry name" value="ARID DNA-binding domain"/>
    <property type="match status" value="1"/>
</dbReference>
<dbReference type="InterPro" id="IPR016024">
    <property type="entry name" value="ARM-type_fold"/>
</dbReference>
<keyword evidence="4" id="KW-0539">Nucleus</keyword>
<dbReference type="SUPFAM" id="SSF46774">
    <property type="entry name" value="ARID-like"/>
    <property type="match status" value="1"/>
</dbReference>
<dbReference type="RefSeq" id="XP_003024604.1">
    <property type="nucleotide sequence ID" value="XM_003024558.1"/>
</dbReference>
<reference evidence="9" key="1">
    <citation type="journal article" date="2011" name="Genome Biol.">
        <title>Comparative and functional genomics provide insights into the pathogenicity of dermatophytic fungi.</title>
        <authorList>
            <person name="Burmester A."/>
            <person name="Shelest E."/>
            <person name="Gloeckner G."/>
            <person name="Heddergott C."/>
            <person name="Schindler S."/>
            <person name="Staib P."/>
            <person name="Heidel A."/>
            <person name="Felder M."/>
            <person name="Petzold A."/>
            <person name="Szafranski K."/>
            <person name="Feuermann M."/>
            <person name="Pedruzzi I."/>
            <person name="Priebe S."/>
            <person name="Groth M."/>
            <person name="Winkler R."/>
            <person name="Li W."/>
            <person name="Kniemeyer O."/>
            <person name="Schroeckh V."/>
            <person name="Hertweck C."/>
            <person name="Hube B."/>
            <person name="White T.C."/>
            <person name="Platzer M."/>
            <person name="Guthke R."/>
            <person name="Heitman J."/>
            <person name="Woestemeyer J."/>
            <person name="Zipfel P.F."/>
            <person name="Monod M."/>
            <person name="Brakhage A.A."/>
        </authorList>
    </citation>
    <scope>NUCLEOTIDE SEQUENCE [LARGE SCALE GENOMIC DNA]</scope>
    <source>
        <strain evidence="9">HKI 0517</strain>
    </source>
</reference>
<evidence type="ECO:0000256" key="5">
    <source>
        <dbReference type="SAM" id="MobiDB-lite"/>
    </source>
</evidence>
<keyword evidence="1" id="KW-0156">Chromatin regulator</keyword>
<dbReference type="KEGG" id="tve:TRV_01220"/>
<dbReference type="GO" id="GO:0006355">
    <property type="term" value="P:regulation of DNA-templated transcription"/>
    <property type="evidence" value="ECO:0007669"/>
    <property type="project" value="InterPro"/>
</dbReference>
<evidence type="ECO:0000259" key="7">
    <source>
        <dbReference type="PROSITE" id="PS51526"/>
    </source>
</evidence>
<dbReference type="GO" id="GO:0016586">
    <property type="term" value="C:RSC-type complex"/>
    <property type="evidence" value="ECO:0007669"/>
    <property type="project" value="TreeGrafter"/>
</dbReference>
<evidence type="ECO:0000256" key="4">
    <source>
        <dbReference type="ARBA" id="ARBA00023242"/>
    </source>
</evidence>
<evidence type="ECO:0000259" key="6">
    <source>
        <dbReference type="PROSITE" id="PS51011"/>
    </source>
</evidence>
<keyword evidence="2" id="KW-0805">Transcription regulation</keyword>
<sequence length="924" mass="105158">MNKSHISLQDIMSLDLIGNFERSSQAMGFSTLHYHEVAAISSLPKPLETLFNLFLFLIKLPFPPLLFSRRRKKKKKDSPRKDGRSHQPNPSKLQSRERQMERKKTATELVCEDEQRFWASLRHFYGQGNESWEARPGTRWPAGSKKINVYTLFVQIVTRGGFDEASKDKKNWWEAGHIAGVPPGLVGTLSYQVKQLYAERLLDFEYYLLLIPPSEIPSESQAYPLLSPFSSLSSSGRYIPSLFSPCFSLSASVVTPKMDVIEHDTPSNRRGVFATSSSRLPLPPDIDPLMTLALPDQGMPSFCLLAGPDSNAETVPNIYRFCWMGIRSDIDKEVDFALHHLIVISDERGDKLKFSDFNMLAESLAKQVLKVSLLVYGQEWVIELDHPNNISSKNLNVIFALTGTPDLLHRIQSKKVCLDDTNLEDESFRIKLQRVNQAALIIRNMCLLEENARWFAEEPLLRDCATIVLNLPCQDRFIELKNYFLEIIEQTCPFWDIWDQDPLYQTLINLISSEDRFQLLTALKCLSLFAIERIESKIIDRIPSQTIEQVIRLTLLKQDPELLSVALDFLYQFSRYQLNVQQLVADFNLPVDLIPHLVHLLDYGSVVRNKEIIDQAERKAPPPNQIPIPHQDLYRDLVKHSEPERCSLWLKCCFVEDPECEITQLAIWQAYQACFSQNRIPGVQSADTLQATEFISTVSNTFSSAQAKVVEGPSARFIIRGIRPLETTYNLDGFLSLHCLWGKQGEIRCDHVFVDPAILRNHVFQDHLQLSPLASGGWNLQPQPSNPRACHWDYCSEYLAPTPNIALIAGHVSAHLPPLRDMTKPPPIPPRAIIQPKCARLFKLYPTPVDEHGEPYGIAYKALLVMRYILIGLPSTPSGSQYNNLPWRKVVFGSQRSHLIEAATENPSLTKEIFAFLNELDSSS</sequence>
<dbReference type="GeneID" id="9579928"/>
<dbReference type="SUPFAM" id="SSF48371">
    <property type="entry name" value="ARM repeat"/>
    <property type="match status" value="1"/>
</dbReference>
<proteinExistence type="predicted"/>
<dbReference type="PROSITE" id="PS51526">
    <property type="entry name" value="RFX_DBD"/>
    <property type="match status" value="1"/>
</dbReference>
<feature type="domain" description="ARID" evidence="6">
    <location>
        <begin position="111"/>
        <end position="209"/>
    </location>
</feature>
<organism evidence="8 9">
    <name type="scientific">Trichophyton verrucosum (strain HKI 0517)</name>
    <dbReference type="NCBI Taxonomy" id="663202"/>
    <lineage>
        <taxon>Eukaryota</taxon>
        <taxon>Fungi</taxon>
        <taxon>Dikarya</taxon>
        <taxon>Ascomycota</taxon>
        <taxon>Pezizomycotina</taxon>
        <taxon>Eurotiomycetes</taxon>
        <taxon>Eurotiomycetidae</taxon>
        <taxon>Onygenales</taxon>
        <taxon>Arthrodermataceae</taxon>
        <taxon>Trichophyton</taxon>
    </lineage>
</organism>
<dbReference type="InterPro" id="IPR036431">
    <property type="entry name" value="ARID_dom_sf"/>
</dbReference>
<keyword evidence="9" id="KW-1185">Reference proteome</keyword>
<dbReference type="PANTHER" id="PTHR22970">
    <property type="entry name" value="AT-RICH INTERACTIVE DOMAIN-CONTAINING PROTEIN 2"/>
    <property type="match status" value="1"/>
</dbReference>
<dbReference type="EMBL" id="ACYE01000066">
    <property type="protein sequence ID" value="EFE43993.1"/>
    <property type="molecule type" value="Genomic_DNA"/>
</dbReference>
<evidence type="ECO:0000256" key="3">
    <source>
        <dbReference type="ARBA" id="ARBA00023163"/>
    </source>
</evidence>
<dbReference type="InterPro" id="IPR001606">
    <property type="entry name" value="ARID_dom"/>
</dbReference>
<protein>
    <submittedName>
        <fullName evidence="8">Chromatin remodeling complex subunit (Rsc9), putative</fullName>
    </submittedName>
</protein>
<dbReference type="OrthoDB" id="338531at2759"/>
<evidence type="ECO:0000313" key="8">
    <source>
        <dbReference type="EMBL" id="EFE43993.1"/>
    </source>
</evidence>
<feature type="domain" description="RFX-type winged-helix" evidence="7">
    <location>
        <begin position="646"/>
        <end position="726"/>
    </location>
</feature>
<feature type="region of interest" description="Disordered" evidence="5">
    <location>
        <begin position="70"/>
        <end position="105"/>
    </location>
</feature>
<feature type="compositionally biased region" description="Basic and acidic residues" evidence="5">
    <location>
        <begin position="94"/>
        <end position="105"/>
    </location>
</feature>
<dbReference type="Pfam" id="PF01388">
    <property type="entry name" value="ARID"/>
    <property type="match status" value="1"/>
</dbReference>
<dbReference type="GO" id="GO:0006325">
    <property type="term" value="P:chromatin organization"/>
    <property type="evidence" value="ECO:0007669"/>
    <property type="project" value="UniProtKB-KW"/>
</dbReference>
<keyword evidence="3" id="KW-0804">Transcription</keyword>
<dbReference type="Proteomes" id="UP000008383">
    <property type="component" value="Unassembled WGS sequence"/>
</dbReference>
<dbReference type="AlphaFoldDB" id="D4D2B7"/>
<dbReference type="PROSITE" id="PS51011">
    <property type="entry name" value="ARID"/>
    <property type="match status" value="1"/>
</dbReference>
<gene>
    <name evidence="8" type="ORF">TRV_01220</name>
</gene>
<dbReference type="GO" id="GO:0003677">
    <property type="term" value="F:DNA binding"/>
    <property type="evidence" value="ECO:0007669"/>
    <property type="project" value="InterPro"/>
</dbReference>
<dbReference type="CDD" id="cd16100">
    <property type="entry name" value="ARID"/>
    <property type="match status" value="1"/>
</dbReference>
<evidence type="ECO:0000256" key="2">
    <source>
        <dbReference type="ARBA" id="ARBA00023015"/>
    </source>
</evidence>